<feature type="region of interest" description="Disordered" evidence="1">
    <location>
        <begin position="131"/>
        <end position="170"/>
    </location>
</feature>
<protein>
    <recommendedName>
        <fullName evidence="2">Phasin domain-containing protein</fullName>
    </recommendedName>
</protein>
<accession>A0A1E8PPS2</accession>
<proteinExistence type="predicted"/>
<evidence type="ECO:0000259" key="2">
    <source>
        <dbReference type="Pfam" id="PF09361"/>
    </source>
</evidence>
<evidence type="ECO:0000256" key="1">
    <source>
        <dbReference type="SAM" id="MobiDB-lite"/>
    </source>
</evidence>
<feature type="domain" description="Phasin" evidence="2">
    <location>
        <begin position="25"/>
        <end position="108"/>
    </location>
</feature>
<gene>
    <name evidence="3" type="ORF">BA896_000525</name>
</gene>
<name>A0A1E8PPS2_9BURK</name>
<dbReference type="Pfam" id="PF09361">
    <property type="entry name" value="Phasin_2"/>
    <property type="match status" value="1"/>
</dbReference>
<organism evidence="3 4">
    <name type="scientific">Janthinobacterium lividum</name>
    <dbReference type="NCBI Taxonomy" id="29581"/>
    <lineage>
        <taxon>Bacteria</taxon>
        <taxon>Pseudomonadati</taxon>
        <taxon>Pseudomonadota</taxon>
        <taxon>Betaproteobacteria</taxon>
        <taxon>Burkholderiales</taxon>
        <taxon>Oxalobacteraceae</taxon>
        <taxon>Janthinobacterium</taxon>
    </lineage>
</organism>
<evidence type="ECO:0000313" key="4">
    <source>
        <dbReference type="Proteomes" id="UP000092634"/>
    </source>
</evidence>
<sequence>MFTNSIPPHLSPALKSHLEIQCNFATELSRKLFDTAQQLSELHLRLAQELLQEWSSASQQLLCARDTGEFLSLAAAQLQPGSNKLRQYQQQLGNLVANANVEIKRTAEYHLPEASRTAVAFADEVVRKTAEETEKATQRQREMLAKLHATGHRDGAGRSRDPGRQSDQAH</sequence>
<reference evidence="3 4" key="1">
    <citation type="submission" date="2016-10" db="EMBL/GenBank/DDBJ databases">
        <title>Updated version of Genome Assembly of Janthinobacterium lividum ERGS5:01.</title>
        <authorList>
            <person name="Kumar R."/>
            <person name="Acharya V."/>
            <person name="Singh D."/>
        </authorList>
    </citation>
    <scope>NUCLEOTIDE SEQUENCE [LARGE SCALE GENOMIC DNA]</scope>
    <source>
        <strain evidence="3 4">ERGS5:01</strain>
    </source>
</reference>
<evidence type="ECO:0000313" key="3">
    <source>
        <dbReference type="EMBL" id="OFJ47714.1"/>
    </source>
</evidence>
<dbReference type="Proteomes" id="UP000092634">
    <property type="component" value="Unassembled WGS sequence"/>
</dbReference>
<comment type="caution">
    <text evidence="3">The sequence shown here is derived from an EMBL/GenBank/DDBJ whole genome shotgun (WGS) entry which is preliminary data.</text>
</comment>
<dbReference type="EMBL" id="MAQB02000001">
    <property type="protein sequence ID" value="OFJ47714.1"/>
    <property type="molecule type" value="Genomic_DNA"/>
</dbReference>
<dbReference type="InterPro" id="IPR018968">
    <property type="entry name" value="Phasin"/>
</dbReference>
<dbReference type="AlphaFoldDB" id="A0A1E8PPS2"/>